<keyword evidence="7 11" id="KW-0560">Oxidoreductase</keyword>
<comment type="catalytic activity">
    <reaction evidence="1 11">
        <text>1,2-dihydroxy-5-(methylsulfanyl)pent-1-en-3-one + O2 = 4-methylsulfanyl-2-oxobutanoate + formate + 2 H(+)</text>
        <dbReference type="Rhea" id="RHEA:24504"/>
        <dbReference type="ChEBI" id="CHEBI:15378"/>
        <dbReference type="ChEBI" id="CHEBI:15379"/>
        <dbReference type="ChEBI" id="CHEBI:15740"/>
        <dbReference type="ChEBI" id="CHEBI:16723"/>
        <dbReference type="ChEBI" id="CHEBI:49252"/>
        <dbReference type="EC" id="1.13.11.54"/>
    </reaction>
</comment>
<dbReference type="InterPro" id="IPR011051">
    <property type="entry name" value="RmlC_Cupin_sf"/>
</dbReference>
<evidence type="ECO:0000313" key="13">
    <source>
        <dbReference type="Proteomes" id="UP000664169"/>
    </source>
</evidence>
<evidence type="ECO:0000256" key="11">
    <source>
        <dbReference type="HAMAP-Rule" id="MF_03154"/>
    </source>
</evidence>
<accession>A0A8H3EKB3</accession>
<feature type="binding site" evidence="11">
    <location>
        <position position="86"/>
    </location>
    <ligand>
        <name>Fe(2+)</name>
        <dbReference type="ChEBI" id="CHEBI:29033"/>
        <note>for iron-dependent acireductone dioxygenase activity</note>
    </ligand>
</feature>
<feature type="binding site" evidence="11">
    <location>
        <position position="92"/>
    </location>
    <ligand>
        <name>Ni(2+)</name>
        <dbReference type="ChEBI" id="CHEBI:49786"/>
        <note>for nickel-dependent acireductone dioxygenase activity</note>
    </ligand>
</feature>
<dbReference type="GO" id="GO:0005634">
    <property type="term" value="C:nucleus"/>
    <property type="evidence" value="ECO:0007669"/>
    <property type="project" value="UniProtKB-SubCell"/>
</dbReference>
<evidence type="ECO:0000256" key="9">
    <source>
        <dbReference type="ARBA" id="ARBA00023167"/>
    </source>
</evidence>
<feature type="binding site" evidence="11">
    <location>
        <position position="92"/>
    </location>
    <ligand>
        <name>Fe(2+)</name>
        <dbReference type="ChEBI" id="CHEBI:29033"/>
        <note>for iron-dependent acireductone dioxygenase activity</note>
    </ligand>
</feature>
<comment type="subcellular location">
    <subcellularLocation>
        <location evidence="11">Cytoplasm</location>
    </subcellularLocation>
    <subcellularLocation>
        <location evidence="11">Nucleus</location>
    </subcellularLocation>
</comment>
<evidence type="ECO:0000256" key="3">
    <source>
        <dbReference type="ARBA" id="ARBA00022596"/>
    </source>
</evidence>
<dbReference type="GO" id="GO:0019509">
    <property type="term" value="P:L-methionine salvage from methylthioadenosine"/>
    <property type="evidence" value="ECO:0007669"/>
    <property type="project" value="UniProtKB-UniRule"/>
</dbReference>
<dbReference type="InterPro" id="IPR027496">
    <property type="entry name" value="ARD_euk"/>
</dbReference>
<dbReference type="Proteomes" id="UP000664169">
    <property type="component" value="Unassembled WGS sequence"/>
</dbReference>
<dbReference type="Gene3D" id="2.60.120.10">
    <property type="entry name" value="Jelly Rolls"/>
    <property type="match status" value="1"/>
</dbReference>
<keyword evidence="2 11" id="KW-0963">Cytoplasm</keyword>
<keyword evidence="8 11" id="KW-0408">Iron</keyword>
<keyword evidence="6 11" id="KW-0223">Dioxygenase</keyword>
<evidence type="ECO:0000313" key="12">
    <source>
        <dbReference type="EMBL" id="CAF9907140.1"/>
    </source>
</evidence>
<evidence type="ECO:0000256" key="6">
    <source>
        <dbReference type="ARBA" id="ARBA00022964"/>
    </source>
</evidence>
<feature type="binding site" evidence="11">
    <location>
        <position position="88"/>
    </location>
    <ligand>
        <name>Fe(2+)</name>
        <dbReference type="ChEBI" id="CHEBI:29033"/>
        <note>for iron-dependent acireductone dioxygenase activity</note>
    </ligand>
</feature>
<feature type="binding site" evidence="11">
    <location>
        <position position="88"/>
    </location>
    <ligand>
        <name>Ni(2+)</name>
        <dbReference type="ChEBI" id="CHEBI:49786"/>
        <note>for nickel-dependent acireductone dioxygenase activity</note>
    </ligand>
</feature>
<comment type="cofactor">
    <cofactor evidence="11">
        <name>Fe(2+)</name>
        <dbReference type="ChEBI" id="CHEBI:29033"/>
    </cofactor>
    <cofactor evidence="11">
        <name>Ni(2+)</name>
        <dbReference type="ChEBI" id="CHEBI:49786"/>
    </cofactor>
    <text evidence="11">Binds either 1 Fe or Ni cation per monomer. Iron-binding promotes an acireductone dioxygenase reaction producing 2-keto-4-methylthiobutyrate, while nickel-binding promotes an acireductone dioxygenase reaction producing 3-(methylsulfanyl)propanoate.</text>
</comment>
<keyword evidence="5 11" id="KW-0479">Metal-binding</keyword>
<dbReference type="InterPro" id="IPR004313">
    <property type="entry name" value="ARD"/>
</dbReference>
<evidence type="ECO:0000256" key="8">
    <source>
        <dbReference type="ARBA" id="ARBA00023004"/>
    </source>
</evidence>
<dbReference type="GO" id="GO:0010309">
    <property type="term" value="F:acireductone dioxygenase [iron(II)-requiring] activity"/>
    <property type="evidence" value="ECO:0007669"/>
    <property type="project" value="UniProtKB-UniRule"/>
</dbReference>
<keyword evidence="9 11" id="KW-0486">Methionine biosynthesis</keyword>
<proteinExistence type="inferred from homology"/>
<dbReference type="EC" id="1.13.11.54" evidence="11"/>
<organism evidence="12 13">
    <name type="scientific">Gomphillus americanus</name>
    <dbReference type="NCBI Taxonomy" id="1940652"/>
    <lineage>
        <taxon>Eukaryota</taxon>
        <taxon>Fungi</taxon>
        <taxon>Dikarya</taxon>
        <taxon>Ascomycota</taxon>
        <taxon>Pezizomycotina</taxon>
        <taxon>Lecanoromycetes</taxon>
        <taxon>OSLEUM clade</taxon>
        <taxon>Ostropomycetidae</taxon>
        <taxon>Ostropales</taxon>
        <taxon>Graphidaceae</taxon>
        <taxon>Gomphilloideae</taxon>
        <taxon>Gomphillus</taxon>
    </lineage>
</organism>
<evidence type="ECO:0000256" key="10">
    <source>
        <dbReference type="ARBA" id="ARBA00023242"/>
    </source>
</evidence>
<dbReference type="EC" id="1.13.11.53" evidence="11"/>
<dbReference type="AlphaFoldDB" id="A0A8H3EKB3"/>
<dbReference type="GO" id="GO:0016151">
    <property type="term" value="F:nickel cation binding"/>
    <property type="evidence" value="ECO:0007669"/>
    <property type="project" value="UniProtKB-UniRule"/>
</dbReference>
<evidence type="ECO:0000256" key="1">
    <source>
        <dbReference type="ARBA" id="ARBA00000428"/>
    </source>
</evidence>
<gene>
    <name evidence="11" type="primary">ADI1</name>
    <name evidence="12" type="ORF">GOMPHAMPRED_005028</name>
</gene>
<sequence>MKAYYYDNVEGDPRLPHITPDGVSVDHLATLGLLHARFPLEESNSIDGVNKLASDRHYSHRDEITVSPSAMGAVYEDKIKNFFAEHMHEDEEIRYILGGAGYFDIREKGDDNWIRIRVEEGDLLVLPPGIYHRFTVDEDNVSSRSMPVGCSLLVVFKEGADVGQYIKAMRLFKDEPKWTPLNRGQETEQNSFRKEYVHQRQQQFQSSVTA</sequence>
<comment type="pathway">
    <text evidence="11">Amino-acid biosynthesis; L-methionine biosynthesis via salvage pathway; L-methionine from S-methyl-5-thio-alpha-D-ribose 1-phosphate: step 5/6.</text>
</comment>
<dbReference type="GO" id="GO:0010308">
    <property type="term" value="F:acireductone dioxygenase (Ni2+-requiring) activity"/>
    <property type="evidence" value="ECO:0007669"/>
    <property type="project" value="UniProtKB-UniRule"/>
</dbReference>
<comment type="catalytic activity">
    <reaction evidence="11">
        <text>1,2-dihydroxy-5-(methylsulfanyl)pent-1-en-3-one + O2 = 3-(methylsulfanyl)propanoate + CO + formate + 2 H(+)</text>
        <dbReference type="Rhea" id="RHEA:14161"/>
        <dbReference type="ChEBI" id="CHEBI:15378"/>
        <dbReference type="ChEBI" id="CHEBI:15379"/>
        <dbReference type="ChEBI" id="CHEBI:15740"/>
        <dbReference type="ChEBI" id="CHEBI:17245"/>
        <dbReference type="ChEBI" id="CHEBI:49016"/>
        <dbReference type="ChEBI" id="CHEBI:49252"/>
        <dbReference type="EC" id="1.13.11.53"/>
    </reaction>
</comment>
<dbReference type="GO" id="GO:0005737">
    <property type="term" value="C:cytoplasm"/>
    <property type="evidence" value="ECO:0007669"/>
    <property type="project" value="UniProtKB-SubCell"/>
</dbReference>
<evidence type="ECO:0000256" key="2">
    <source>
        <dbReference type="ARBA" id="ARBA00022490"/>
    </source>
</evidence>
<dbReference type="PANTHER" id="PTHR23418">
    <property type="entry name" value="ACIREDUCTONE DIOXYGENASE"/>
    <property type="match status" value="1"/>
</dbReference>
<dbReference type="HAMAP" id="MF_03154">
    <property type="entry name" value="Salvage_MtnD_euk"/>
    <property type="match status" value="1"/>
</dbReference>
<feature type="binding site" evidence="11">
    <location>
        <position position="132"/>
    </location>
    <ligand>
        <name>Fe(2+)</name>
        <dbReference type="ChEBI" id="CHEBI:29033"/>
        <note>for iron-dependent acireductone dioxygenase activity</note>
    </ligand>
</feature>
<evidence type="ECO:0000256" key="4">
    <source>
        <dbReference type="ARBA" id="ARBA00022605"/>
    </source>
</evidence>
<name>A0A8H3EKB3_9LECA</name>
<evidence type="ECO:0000256" key="7">
    <source>
        <dbReference type="ARBA" id="ARBA00023002"/>
    </source>
</evidence>
<reference evidence="12" key="1">
    <citation type="submission" date="2021-03" db="EMBL/GenBank/DDBJ databases">
        <authorList>
            <person name="Tagirdzhanova G."/>
        </authorList>
    </citation>
    <scope>NUCLEOTIDE SEQUENCE</scope>
</reference>
<comment type="function">
    <text evidence="11">Catalyzes 2 different reactions between oxygen and the acireductone 1,2-dihydroxy-3-keto-5-methylthiopentene (DHK-MTPene) depending upon the metal bound in the active site. Fe-containing acireductone dioxygenase (Fe-ARD) produces formate and 2-keto-4-methylthiobutyrate (KMTB), the alpha-ketoacid precursor of methionine in the methionine recycle pathway. Ni-containing acireductone dioxygenase (Ni-ARD) produces methylthiopropionate, carbon monoxide and formate, and does not lie on the methionine recycle pathway.</text>
</comment>
<keyword evidence="13" id="KW-1185">Reference proteome</keyword>
<comment type="caution">
    <text evidence="12">The sequence shown here is derived from an EMBL/GenBank/DDBJ whole genome shotgun (WGS) entry which is preliminary data.</text>
</comment>
<comment type="similarity">
    <text evidence="11">Belongs to the acireductone dioxygenase (ARD) family.</text>
</comment>
<dbReference type="PANTHER" id="PTHR23418:SF0">
    <property type="entry name" value="ACIREDUCTONE DIOXYGENASE"/>
    <property type="match status" value="1"/>
</dbReference>
<dbReference type="GO" id="GO:0005506">
    <property type="term" value="F:iron ion binding"/>
    <property type="evidence" value="ECO:0007669"/>
    <property type="project" value="UniProtKB-UniRule"/>
</dbReference>
<dbReference type="EMBL" id="CAJPDQ010000003">
    <property type="protein sequence ID" value="CAF9907140.1"/>
    <property type="molecule type" value="Genomic_DNA"/>
</dbReference>
<protein>
    <recommendedName>
        <fullName evidence="11">Acireductone dioxygenase</fullName>
    </recommendedName>
    <alternativeName>
        <fullName evidence="11">Acireductone dioxygenase (Fe(2+)-requiring)</fullName>
        <shortName evidence="11">ARD'</shortName>
        <shortName evidence="11">Fe-ARD</shortName>
        <ecNumber evidence="11">1.13.11.54</ecNumber>
    </alternativeName>
    <alternativeName>
        <fullName evidence="11">Acireductone dioxygenase (Ni(2+)-requiring)</fullName>
        <shortName evidence="11">ARD</shortName>
        <shortName evidence="11">Ni-ARD</shortName>
        <ecNumber evidence="11">1.13.11.53</ecNumber>
    </alternativeName>
</protein>
<dbReference type="Pfam" id="PF03079">
    <property type="entry name" value="ARD"/>
    <property type="match status" value="1"/>
</dbReference>
<keyword evidence="3 11" id="KW-0533">Nickel</keyword>
<keyword evidence="4 11" id="KW-0028">Amino-acid biosynthesis</keyword>
<dbReference type="CDD" id="cd02232">
    <property type="entry name" value="cupin_ARD"/>
    <property type="match status" value="1"/>
</dbReference>
<dbReference type="InterPro" id="IPR014710">
    <property type="entry name" value="RmlC-like_jellyroll"/>
</dbReference>
<dbReference type="SUPFAM" id="SSF51182">
    <property type="entry name" value="RmlC-like cupins"/>
    <property type="match status" value="1"/>
</dbReference>
<dbReference type="UniPathway" id="UPA00904">
    <property type="reaction ID" value="UER00878"/>
</dbReference>
<dbReference type="OrthoDB" id="1867259at2759"/>
<feature type="binding site" evidence="11">
    <location>
        <position position="132"/>
    </location>
    <ligand>
        <name>Ni(2+)</name>
        <dbReference type="ChEBI" id="CHEBI:49786"/>
        <note>for nickel-dependent acireductone dioxygenase activity</note>
    </ligand>
</feature>
<keyword evidence="10 11" id="KW-0539">Nucleus</keyword>
<feature type="binding site" evidence="11">
    <location>
        <position position="86"/>
    </location>
    <ligand>
        <name>Ni(2+)</name>
        <dbReference type="ChEBI" id="CHEBI:49786"/>
        <note>for nickel-dependent acireductone dioxygenase activity</note>
    </ligand>
</feature>
<evidence type="ECO:0000256" key="5">
    <source>
        <dbReference type="ARBA" id="ARBA00022723"/>
    </source>
</evidence>